<dbReference type="PANTHER" id="PTHR12015">
    <property type="entry name" value="SMALL INDUCIBLE CYTOKINE A"/>
    <property type="match status" value="1"/>
</dbReference>
<evidence type="ECO:0000256" key="5">
    <source>
        <dbReference type="ARBA" id="ARBA00054901"/>
    </source>
</evidence>
<dbReference type="Proteomes" id="UP000515145">
    <property type="component" value="Chromosome 1"/>
</dbReference>
<evidence type="ECO:0000313" key="9">
    <source>
        <dbReference type="RefSeq" id="XP_028269340.1"/>
    </source>
</evidence>
<dbReference type="GeneID" id="114440887"/>
<name>A0A6P7IY89_9TELE</name>
<keyword evidence="3" id="KW-0202">Cytokine</keyword>
<keyword evidence="4" id="KW-0964">Secreted</keyword>
<feature type="chain" id="PRO_5036460719" evidence="6">
    <location>
        <begin position="21"/>
        <end position="94"/>
    </location>
</feature>
<dbReference type="InterPro" id="IPR001811">
    <property type="entry name" value="Chemokine_IL8-like_dom"/>
</dbReference>
<comment type="similarity">
    <text evidence="2">Belongs to the intercrine alpha (chemokine CxC) family.</text>
</comment>
<dbReference type="PRINTS" id="PR00437">
    <property type="entry name" value="SMALLCYTKCXC"/>
</dbReference>
<accession>A0A6P7IY89</accession>
<dbReference type="InterPro" id="IPR001089">
    <property type="entry name" value="Chemokine_CXC"/>
</dbReference>
<evidence type="ECO:0000313" key="8">
    <source>
        <dbReference type="Proteomes" id="UP000515145"/>
    </source>
</evidence>
<dbReference type="InterPro" id="IPR033899">
    <property type="entry name" value="CXC_Chemokine_domain"/>
</dbReference>
<proteinExistence type="inferred from homology"/>
<dbReference type="PRINTS" id="PR00436">
    <property type="entry name" value="INTERLEUKIN8"/>
</dbReference>
<dbReference type="FunFam" id="2.40.50.40:FF:000004">
    <property type="entry name" value="C-X-C motif chemokine"/>
    <property type="match status" value="1"/>
</dbReference>
<gene>
    <name evidence="9" type="primary">LOC114440887</name>
</gene>
<comment type="subcellular location">
    <subcellularLocation>
        <location evidence="1">Secreted</location>
    </subcellularLocation>
</comment>
<evidence type="ECO:0000256" key="6">
    <source>
        <dbReference type="SAM" id="SignalP"/>
    </source>
</evidence>
<evidence type="ECO:0000259" key="7">
    <source>
        <dbReference type="SMART" id="SM00199"/>
    </source>
</evidence>
<dbReference type="OrthoDB" id="9937393at2759"/>
<organism evidence="8 9">
    <name type="scientific">Parambassis ranga</name>
    <name type="common">Indian glassy fish</name>
    <dbReference type="NCBI Taxonomy" id="210632"/>
    <lineage>
        <taxon>Eukaryota</taxon>
        <taxon>Metazoa</taxon>
        <taxon>Chordata</taxon>
        <taxon>Craniata</taxon>
        <taxon>Vertebrata</taxon>
        <taxon>Euteleostomi</taxon>
        <taxon>Actinopterygii</taxon>
        <taxon>Neopterygii</taxon>
        <taxon>Teleostei</taxon>
        <taxon>Neoteleostei</taxon>
        <taxon>Acanthomorphata</taxon>
        <taxon>Ovalentaria</taxon>
        <taxon>Ambassidae</taxon>
        <taxon>Parambassis</taxon>
    </lineage>
</organism>
<dbReference type="CDD" id="cd00273">
    <property type="entry name" value="Chemokine_CXC"/>
    <property type="match status" value="1"/>
</dbReference>
<keyword evidence="8" id="KW-1185">Reference proteome</keyword>
<reference evidence="9" key="1">
    <citation type="submission" date="2025-08" db="UniProtKB">
        <authorList>
            <consortium name="RefSeq"/>
        </authorList>
    </citation>
    <scope>IDENTIFICATION</scope>
</reference>
<dbReference type="PANTHER" id="PTHR12015:SF210">
    <property type="entry name" value="C-X-C MOTIF CHEMOKINE 9"/>
    <property type="match status" value="1"/>
</dbReference>
<dbReference type="GO" id="GO:0005615">
    <property type="term" value="C:extracellular space"/>
    <property type="evidence" value="ECO:0007669"/>
    <property type="project" value="UniProtKB-KW"/>
</dbReference>
<dbReference type="SUPFAM" id="SSF54117">
    <property type="entry name" value="Interleukin 8-like chemokines"/>
    <property type="match status" value="1"/>
</dbReference>
<evidence type="ECO:0000256" key="3">
    <source>
        <dbReference type="ARBA" id="ARBA00022514"/>
    </source>
</evidence>
<dbReference type="Pfam" id="PF00048">
    <property type="entry name" value="IL8"/>
    <property type="match status" value="1"/>
</dbReference>
<dbReference type="InterPro" id="IPR036048">
    <property type="entry name" value="Interleukin_8-like_sf"/>
</dbReference>
<feature type="signal peptide" evidence="6">
    <location>
        <begin position="1"/>
        <end position="20"/>
    </location>
</feature>
<sequence>MSPILTILLLVLLTTHEGMSVGNPGDIQRCKCIQTQKKPIGRLIGMVQVYAVNSHCNVKEIIATLKKSGKKVCLDPEAPWVQKVLQRKKPKQTP</sequence>
<keyword evidence="6" id="KW-0732">Signal</keyword>
<feature type="domain" description="Chemokine interleukin-8-like" evidence="7">
    <location>
        <begin position="27"/>
        <end position="88"/>
    </location>
</feature>
<evidence type="ECO:0000256" key="2">
    <source>
        <dbReference type="ARBA" id="ARBA00010665"/>
    </source>
</evidence>
<dbReference type="Gene3D" id="2.40.50.40">
    <property type="match status" value="1"/>
</dbReference>
<dbReference type="AlphaFoldDB" id="A0A6P7IY89"/>
<comment type="function">
    <text evidence="5">Ligand for cxcr3.2. Chemotactic for macrophages.</text>
</comment>
<dbReference type="RefSeq" id="XP_028269340.1">
    <property type="nucleotide sequence ID" value="XM_028413539.1"/>
</dbReference>
<dbReference type="GO" id="GO:0006952">
    <property type="term" value="P:defense response"/>
    <property type="evidence" value="ECO:0007669"/>
    <property type="project" value="InterPro"/>
</dbReference>
<dbReference type="InterPro" id="IPR039809">
    <property type="entry name" value="Chemokine_b/g/d"/>
</dbReference>
<dbReference type="GO" id="GO:0006955">
    <property type="term" value="P:immune response"/>
    <property type="evidence" value="ECO:0007669"/>
    <property type="project" value="InterPro"/>
</dbReference>
<evidence type="ECO:0000256" key="4">
    <source>
        <dbReference type="ARBA" id="ARBA00022525"/>
    </source>
</evidence>
<dbReference type="InParanoid" id="A0A6P7IY89"/>
<protein>
    <submittedName>
        <fullName evidence="9">Growth-regulated alpha protein-like</fullName>
    </submittedName>
</protein>
<dbReference type="GO" id="GO:0042056">
    <property type="term" value="F:chemoattractant activity"/>
    <property type="evidence" value="ECO:0007669"/>
    <property type="project" value="UniProtKB-ARBA"/>
</dbReference>
<evidence type="ECO:0000256" key="1">
    <source>
        <dbReference type="ARBA" id="ARBA00004613"/>
    </source>
</evidence>
<dbReference type="GO" id="GO:0008009">
    <property type="term" value="F:chemokine activity"/>
    <property type="evidence" value="ECO:0007669"/>
    <property type="project" value="InterPro"/>
</dbReference>
<dbReference type="SMART" id="SM00199">
    <property type="entry name" value="SCY"/>
    <property type="match status" value="1"/>
</dbReference>